<sequence length="443" mass="49753">MIAGYKPAVFKNALRGFMRTRSPGNLIDLKSVFPLRRDGAIVFEECLDRGLIELKDGFTVSEKGETVARGRVVRRTPLAQAQMVLDNFLRNVEMLNQDPDAVRYVERVWVFGSLMRGGEAVGDIDLALEMSRRPEYLADYALMKRHLEEILSRRDDVPTSRGLVWSAETWITERALYGPRRHPLLAGVQSDVSDLVDLGAPCRLIYDRARGGRVNDPILSRHPQSNGRPTDLAPPPEMPDFTPNGLRPMDGQWVAGFSKWGGVSPYDIFRGWTDDAHKLFPQYPEGLRIVGDSRDLASYPWIPKRLKAGGFDGREAVALVNATPLKGTSIVLRRKIEQGSENWILHAWFEHLEFYRSRKRADYSTLPDLAAAAALILAVDAERMLRRAAEDAAGPGIQICVRRDLDEDMNAHFIDAVHNHLQARSIRIEPEGWSSPPASVVRA</sequence>
<proteinExistence type="predicted"/>
<dbReference type="SUPFAM" id="SSF81301">
    <property type="entry name" value="Nucleotidyltransferase"/>
    <property type="match status" value="1"/>
</dbReference>
<reference evidence="2 3" key="1">
    <citation type="journal article" date="2020" name="Arch. Microbiol.">
        <title>Bradyrhizobium uaiense sp. nov., a new highly efficient cowpea symbiont.</title>
        <authorList>
            <person name="Cabral Michel D."/>
            <person name="Azarias Guimaraes A."/>
            <person name="Martins da Costa E."/>
            <person name="Soares de Carvalho T."/>
            <person name="Balsanelli E."/>
            <person name="Willems A."/>
            <person name="Maltempi de Souza E."/>
            <person name="de Souza Moreira F.M."/>
        </authorList>
    </citation>
    <scope>NUCLEOTIDE SEQUENCE [LARGE SCALE GENOMIC DNA]</scope>
    <source>
        <strain evidence="2 3">UFLA 03-164</strain>
    </source>
</reference>
<evidence type="ECO:0008006" key="4">
    <source>
        <dbReference type="Google" id="ProtNLM"/>
    </source>
</evidence>
<dbReference type="CDD" id="cd05403">
    <property type="entry name" value="NT_KNTase_like"/>
    <property type="match status" value="1"/>
</dbReference>
<gene>
    <name evidence="2" type="ORF">FNJ47_40695</name>
</gene>
<organism evidence="2 3">
    <name type="scientific">Bradyrhizobium uaiense</name>
    <dbReference type="NCBI Taxonomy" id="2594946"/>
    <lineage>
        <taxon>Bacteria</taxon>
        <taxon>Pseudomonadati</taxon>
        <taxon>Pseudomonadota</taxon>
        <taxon>Alphaproteobacteria</taxon>
        <taxon>Hyphomicrobiales</taxon>
        <taxon>Nitrobacteraceae</taxon>
        <taxon>Bradyrhizobium</taxon>
    </lineage>
</organism>
<dbReference type="Proteomes" id="UP000468531">
    <property type="component" value="Unassembled WGS sequence"/>
</dbReference>
<accession>A0A6P1BWH9</accession>
<keyword evidence="3" id="KW-1185">Reference proteome</keyword>
<dbReference type="InterPro" id="IPR043519">
    <property type="entry name" value="NT_sf"/>
</dbReference>
<name>A0A6P1BWH9_9BRAD</name>
<dbReference type="EMBL" id="VKHP01000285">
    <property type="protein sequence ID" value="NEV01912.1"/>
    <property type="molecule type" value="Genomic_DNA"/>
</dbReference>
<dbReference type="Gene3D" id="3.30.460.10">
    <property type="entry name" value="Beta Polymerase, domain 2"/>
    <property type="match status" value="1"/>
</dbReference>
<protein>
    <recommendedName>
        <fullName evidence="4">Nucleotidyltransferase domain-containing protein</fullName>
    </recommendedName>
</protein>
<evidence type="ECO:0000313" key="2">
    <source>
        <dbReference type="EMBL" id="NEV01912.1"/>
    </source>
</evidence>
<evidence type="ECO:0000256" key="1">
    <source>
        <dbReference type="SAM" id="MobiDB-lite"/>
    </source>
</evidence>
<feature type="region of interest" description="Disordered" evidence="1">
    <location>
        <begin position="215"/>
        <end position="240"/>
    </location>
</feature>
<dbReference type="AlphaFoldDB" id="A0A6P1BWH9"/>
<comment type="caution">
    <text evidence="2">The sequence shown here is derived from an EMBL/GenBank/DDBJ whole genome shotgun (WGS) entry which is preliminary data.</text>
</comment>
<evidence type="ECO:0000313" key="3">
    <source>
        <dbReference type="Proteomes" id="UP000468531"/>
    </source>
</evidence>
<dbReference type="RefSeq" id="WP_163161626.1">
    <property type="nucleotide sequence ID" value="NZ_VKHP01000285.1"/>
</dbReference>